<dbReference type="InterPro" id="IPR003016">
    <property type="entry name" value="2-oxoA_DH_lipoyl-BS"/>
</dbReference>
<dbReference type="Gene3D" id="2.40.50.100">
    <property type="match status" value="1"/>
</dbReference>
<keyword evidence="4" id="KW-0012">Acyltransferase</keyword>
<dbReference type="SUPFAM" id="SSF51230">
    <property type="entry name" value="Single hybrid motif"/>
    <property type="match status" value="1"/>
</dbReference>
<dbReference type="EMBL" id="VFRA01000001">
    <property type="protein sequence ID" value="TQO20557.1"/>
    <property type="molecule type" value="Genomic_DNA"/>
</dbReference>
<evidence type="ECO:0000259" key="6">
    <source>
        <dbReference type="PROSITE" id="PS51826"/>
    </source>
</evidence>
<evidence type="ECO:0000256" key="3">
    <source>
        <dbReference type="ARBA" id="ARBA00022823"/>
    </source>
</evidence>
<evidence type="ECO:0000256" key="4">
    <source>
        <dbReference type="RuleBase" id="RU003423"/>
    </source>
</evidence>
<dbReference type="InterPro" id="IPR023213">
    <property type="entry name" value="CAT-like_dom_sf"/>
</dbReference>
<comment type="similarity">
    <text evidence="2 4">Belongs to the 2-oxoacid dehydrogenase family.</text>
</comment>
<dbReference type="EC" id="2.3.1.-" evidence="4"/>
<dbReference type="PROSITE" id="PS50968">
    <property type="entry name" value="BIOTINYL_LIPOYL"/>
    <property type="match status" value="1"/>
</dbReference>
<dbReference type="OrthoDB" id="9805770at2"/>
<organism evidence="7 8">
    <name type="scientific">Rhodoglobus vestalii</name>
    <dbReference type="NCBI Taxonomy" id="193384"/>
    <lineage>
        <taxon>Bacteria</taxon>
        <taxon>Bacillati</taxon>
        <taxon>Actinomycetota</taxon>
        <taxon>Actinomycetes</taxon>
        <taxon>Micrococcales</taxon>
        <taxon>Microbacteriaceae</taxon>
        <taxon>Rhodoglobus</taxon>
    </lineage>
</organism>
<evidence type="ECO:0000256" key="2">
    <source>
        <dbReference type="ARBA" id="ARBA00007317"/>
    </source>
</evidence>
<comment type="caution">
    <text evidence="7">The sequence shown here is derived from an EMBL/GenBank/DDBJ whole genome shotgun (WGS) entry which is preliminary data.</text>
</comment>
<dbReference type="AlphaFoldDB" id="A0A8H2PV76"/>
<dbReference type="Gene3D" id="3.30.559.10">
    <property type="entry name" value="Chloramphenicol acetyltransferase-like domain"/>
    <property type="match status" value="1"/>
</dbReference>
<comment type="cofactor">
    <cofactor evidence="1 4">
        <name>(R)-lipoate</name>
        <dbReference type="ChEBI" id="CHEBI:83088"/>
    </cofactor>
</comment>
<dbReference type="Pfam" id="PF00364">
    <property type="entry name" value="Biotin_lipoyl"/>
    <property type="match status" value="1"/>
</dbReference>
<accession>A0A8H2PV76</accession>
<reference evidence="7 8" key="1">
    <citation type="submission" date="2019-06" db="EMBL/GenBank/DDBJ databases">
        <title>Sequencing the genomes of 1000 actinobacteria strains.</title>
        <authorList>
            <person name="Klenk H.-P."/>
        </authorList>
    </citation>
    <scope>NUCLEOTIDE SEQUENCE [LARGE SCALE GENOMIC DNA]</scope>
    <source>
        <strain evidence="7 8">DSM 21947</strain>
    </source>
</reference>
<dbReference type="GO" id="GO:0016746">
    <property type="term" value="F:acyltransferase activity"/>
    <property type="evidence" value="ECO:0007669"/>
    <property type="project" value="UniProtKB-KW"/>
</dbReference>
<dbReference type="SUPFAM" id="SSF47005">
    <property type="entry name" value="Peripheral subunit-binding domain of 2-oxo acid dehydrogenase complex"/>
    <property type="match status" value="1"/>
</dbReference>
<dbReference type="InterPro" id="IPR045257">
    <property type="entry name" value="E2/Pdx1"/>
</dbReference>
<proteinExistence type="inferred from homology"/>
<dbReference type="InterPro" id="IPR001078">
    <property type="entry name" value="2-oxoacid_DH_actylTfrase"/>
</dbReference>
<feature type="domain" description="Lipoyl-binding" evidence="5">
    <location>
        <begin position="3"/>
        <end position="78"/>
    </location>
</feature>
<name>A0A8H2PV76_9MICO</name>
<dbReference type="InterPro" id="IPR004167">
    <property type="entry name" value="PSBD"/>
</dbReference>
<dbReference type="Proteomes" id="UP000316560">
    <property type="component" value="Unassembled WGS sequence"/>
</dbReference>
<gene>
    <name evidence="7" type="ORF">FB472_2193</name>
</gene>
<dbReference type="GO" id="GO:0006086">
    <property type="term" value="P:pyruvate decarboxylation to acetyl-CoA"/>
    <property type="evidence" value="ECO:0007669"/>
    <property type="project" value="InterPro"/>
</dbReference>
<evidence type="ECO:0000313" key="7">
    <source>
        <dbReference type="EMBL" id="TQO20557.1"/>
    </source>
</evidence>
<feature type="domain" description="Peripheral subunit-binding (PSBD)" evidence="6">
    <location>
        <begin position="120"/>
        <end position="157"/>
    </location>
</feature>
<dbReference type="PROSITE" id="PS00189">
    <property type="entry name" value="LIPOYL"/>
    <property type="match status" value="1"/>
</dbReference>
<evidence type="ECO:0000259" key="5">
    <source>
        <dbReference type="PROSITE" id="PS50968"/>
    </source>
</evidence>
<dbReference type="GO" id="GO:0045254">
    <property type="term" value="C:pyruvate dehydrogenase complex"/>
    <property type="evidence" value="ECO:0007669"/>
    <property type="project" value="InterPro"/>
</dbReference>
<dbReference type="InterPro" id="IPR011053">
    <property type="entry name" value="Single_hybrid_motif"/>
</dbReference>
<dbReference type="PANTHER" id="PTHR23151:SF90">
    <property type="entry name" value="DIHYDROLIPOYLLYSINE-RESIDUE ACETYLTRANSFERASE COMPONENT OF PYRUVATE DEHYDROGENASE COMPLEX, MITOCHONDRIAL-RELATED"/>
    <property type="match status" value="1"/>
</dbReference>
<dbReference type="Pfam" id="PF02817">
    <property type="entry name" value="E3_binding"/>
    <property type="match status" value="1"/>
</dbReference>
<dbReference type="PANTHER" id="PTHR23151">
    <property type="entry name" value="DIHYDROLIPOAMIDE ACETYL/SUCCINYL-TRANSFERASE-RELATED"/>
    <property type="match status" value="1"/>
</dbReference>
<protein>
    <recommendedName>
        <fullName evidence="4">Dihydrolipoamide acetyltransferase component of pyruvate dehydrogenase complex</fullName>
        <ecNumber evidence="4">2.3.1.-</ecNumber>
    </recommendedName>
</protein>
<dbReference type="PROSITE" id="PS51826">
    <property type="entry name" value="PSBD"/>
    <property type="match status" value="1"/>
</dbReference>
<dbReference type="InterPro" id="IPR000089">
    <property type="entry name" value="Biotin_lipoyl"/>
</dbReference>
<dbReference type="InterPro" id="IPR036625">
    <property type="entry name" value="E3-bd_dom_sf"/>
</dbReference>
<keyword evidence="4 7" id="KW-0808">Transferase</keyword>
<dbReference type="SUPFAM" id="SSF52777">
    <property type="entry name" value="CoA-dependent acyltransferases"/>
    <property type="match status" value="1"/>
</dbReference>
<evidence type="ECO:0000313" key="8">
    <source>
        <dbReference type="Proteomes" id="UP000316560"/>
    </source>
</evidence>
<dbReference type="CDD" id="cd06849">
    <property type="entry name" value="lipoyl_domain"/>
    <property type="match status" value="1"/>
</dbReference>
<sequence length="427" mass="43477">MAELPLIMPKMSMTMEEGTMVAWLKQVGDPVRSGEPVCEVATDKVDMEVESPFDGVLARIIAQPDDVYPVGEAIAYITTDADDLLGGLFDEPAEEAPTVAPAAEAAPIAAPAPIETGWIPAVPAARVVAEQHNIDLATVTPTGPDNTVRVADVEAAVAGQADAPAAAAPAAAPAAATAAPVVPAQAAPEAAAASIPATATAATAKTGDPVEARRLRTRKQVAKVMSASALIPQFTAYVDLDLSALAAVRKTTLGGASWTALFVRAQAIALAENGALNGTWADDSVVANEHIGIALAIDSPSGLIAPVLTNSHEGSLADLVAEIATIVEETRNGTLPPARLGGGTSVFSNLGGFGVESFNALLTPPQSTALSSGAVKPRMRVFDDGTFGVRLSCTIGLTVDHRVADGADAARMLATITNLVATPERLL</sequence>
<keyword evidence="8" id="KW-1185">Reference proteome</keyword>
<keyword evidence="7" id="KW-0670">Pyruvate</keyword>
<evidence type="ECO:0000256" key="1">
    <source>
        <dbReference type="ARBA" id="ARBA00001938"/>
    </source>
</evidence>
<dbReference type="Pfam" id="PF00198">
    <property type="entry name" value="2-oxoacid_dh"/>
    <property type="match status" value="1"/>
</dbReference>
<dbReference type="Gene3D" id="4.10.320.10">
    <property type="entry name" value="E3-binding domain"/>
    <property type="match status" value="1"/>
</dbReference>
<keyword evidence="3 4" id="KW-0450">Lipoyl</keyword>